<keyword evidence="3" id="KW-1185">Reference proteome</keyword>
<dbReference type="Proteomes" id="UP000008370">
    <property type="component" value="Unassembled WGS sequence"/>
</dbReference>
<feature type="signal peptide" evidence="1">
    <location>
        <begin position="1"/>
        <end position="20"/>
    </location>
</feature>
<dbReference type="PANTHER" id="PTHR35567">
    <property type="entry name" value="MALATE DEHYDROGENASE (AFU_ORTHOLOGUE AFUA_2G13800)"/>
    <property type="match status" value="1"/>
</dbReference>
<evidence type="ECO:0000313" key="2">
    <source>
        <dbReference type="EMBL" id="EKM48185.1"/>
    </source>
</evidence>
<dbReference type="EMBL" id="JH931333">
    <property type="protein sequence ID" value="EKM48185.1"/>
    <property type="molecule type" value="Genomic_DNA"/>
</dbReference>
<protein>
    <submittedName>
        <fullName evidence="2">Uncharacterized protein</fullName>
    </submittedName>
</protein>
<dbReference type="GeneID" id="18908232"/>
<accession>K5VNB5</accession>
<dbReference type="InParanoid" id="K5VNB5"/>
<dbReference type="InterPro" id="IPR021851">
    <property type="entry name" value="DUF3455"/>
</dbReference>
<dbReference type="Pfam" id="PF11937">
    <property type="entry name" value="DUF3455"/>
    <property type="match status" value="1"/>
</dbReference>
<dbReference type="RefSeq" id="XP_007403263.1">
    <property type="nucleotide sequence ID" value="XM_007403201.1"/>
</dbReference>
<dbReference type="PANTHER" id="PTHR35567:SF1">
    <property type="entry name" value="CONSERVED FUNGAL PROTEIN (AFU_ORTHOLOGUE AFUA_1G14230)"/>
    <property type="match status" value="1"/>
</dbReference>
<reference evidence="2 3" key="1">
    <citation type="journal article" date="2012" name="BMC Genomics">
        <title>Comparative genomics of the white-rot fungi, Phanerochaete carnosa and P. chrysosporium, to elucidate the genetic basis of the distinct wood types they colonize.</title>
        <authorList>
            <person name="Suzuki H."/>
            <person name="MacDonald J."/>
            <person name="Syed K."/>
            <person name="Salamov A."/>
            <person name="Hori C."/>
            <person name="Aerts A."/>
            <person name="Henrissat B."/>
            <person name="Wiebenga A."/>
            <person name="vanKuyk P.A."/>
            <person name="Barry K."/>
            <person name="Lindquist E."/>
            <person name="LaButti K."/>
            <person name="Lapidus A."/>
            <person name="Lucas S."/>
            <person name="Coutinho P."/>
            <person name="Gong Y."/>
            <person name="Samejima M."/>
            <person name="Mahadevan R."/>
            <person name="Abou-Zaid M."/>
            <person name="de Vries R.P."/>
            <person name="Igarashi K."/>
            <person name="Yadav J.S."/>
            <person name="Grigoriev I.V."/>
            <person name="Master E.R."/>
        </authorList>
    </citation>
    <scope>NUCLEOTIDE SEQUENCE [LARGE SCALE GENOMIC DNA]</scope>
    <source>
        <strain evidence="2 3">HHB-10118-sp</strain>
    </source>
</reference>
<dbReference type="AlphaFoldDB" id="K5VNB5"/>
<proteinExistence type="predicted"/>
<dbReference type="HOGENOM" id="CLU_067863_3_0_1"/>
<evidence type="ECO:0000256" key="1">
    <source>
        <dbReference type="SAM" id="SignalP"/>
    </source>
</evidence>
<feature type="chain" id="PRO_5003884980" evidence="1">
    <location>
        <begin position="21"/>
        <end position="298"/>
    </location>
</feature>
<name>K5VNB5_PHACS</name>
<evidence type="ECO:0000313" key="3">
    <source>
        <dbReference type="Proteomes" id="UP000008370"/>
    </source>
</evidence>
<dbReference type="KEGG" id="pco:PHACADRAFT_132553"/>
<dbReference type="OrthoDB" id="1859733at2759"/>
<keyword evidence="1" id="KW-0732">Signal</keyword>
<sequence>MWSTFKVLSAALALPLLAQATPTPEPRSMSRAGQGSICSTKGFDIESMFNEMLGADNKLTPPVAEYPTFVALSVGYQNYSCLDNGTYFNIGAVTELFDISCLPMESVPDFTTFVSNFWEAAGEGVSPQEVINIATQGVSSNFSLGIHYWIPSPLDPTNPLAINSVWDFSQQRLMNDPNVKNAFVVGGDTAMVPSPDNATSDAPWISSAAIVVNGTQDGMLADQIYRIHTNDGNYPPGNCTPGQPDTLVKSTLNFCTSCCLVLSWDDADRCTGMILQGCTVVIGLTPSSEWESRCDGVE</sequence>
<organism evidence="2 3">
    <name type="scientific">Phanerochaete carnosa (strain HHB-10118-sp)</name>
    <name type="common">White-rot fungus</name>
    <name type="synonym">Peniophora carnosa</name>
    <dbReference type="NCBI Taxonomy" id="650164"/>
    <lineage>
        <taxon>Eukaryota</taxon>
        <taxon>Fungi</taxon>
        <taxon>Dikarya</taxon>
        <taxon>Basidiomycota</taxon>
        <taxon>Agaricomycotina</taxon>
        <taxon>Agaricomycetes</taxon>
        <taxon>Polyporales</taxon>
        <taxon>Phanerochaetaceae</taxon>
        <taxon>Phanerochaete</taxon>
    </lineage>
</organism>
<gene>
    <name evidence="2" type="ORF">PHACADRAFT_132553</name>
</gene>